<dbReference type="Gene3D" id="3.40.50.1400">
    <property type="match status" value="1"/>
</dbReference>
<gene>
    <name evidence="1" type="ORF">B1A_08738</name>
</gene>
<reference evidence="1" key="1">
    <citation type="submission" date="2013-08" db="EMBL/GenBank/DDBJ databases">
        <authorList>
            <person name="Mendez C."/>
            <person name="Richter M."/>
            <person name="Ferrer M."/>
            <person name="Sanchez J."/>
        </authorList>
    </citation>
    <scope>NUCLEOTIDE SEQUENCE</scope>
</reference>
<dbReference type="GO" id="GO:0004325">
    <property type="term" value="F:ferrochelatase activity"/>
    <property type="evidence" value="ECO:0007669"/>
    <property type="project" value="InterPro"/>
</dbReference>
<comment type="caution">
    <text evidence="1">The sequence shown here is derived from an EMBL/GenBank/DDBJ whole genome shotgun (WGS) entry which is preliminary data.</text>
</comment>
<dbReference type="GO" id="GO:0006783">
    <property type="term" value="P:heme biosynthetic process"/>
    <property type="evidence" value="ECO:0007669"/>
    <property type="project" value="InterPro"/>
</dbReference>
<feature type="non-terminal residue" evidence="1">
    <location>
        <position position="155"/>
    </location>
</feature>
<sequence length="155" mass="17414">MVSEKKIVILLASYGSPEKKEDLMEYLKDVFNGRDPPEFAIKETDRKYSTVGYISPSGAIIQNILHGIEENLKKNSVGKEIVIVNAYKHWKPSLIDSAKDFIDQGIQRIYIIPLFPLRAASIFDSYLIPLKSLVKGNGEDIELVMISGICEQKAL</sequence>
<accession>T1CF77</accession>
<organism evidence="1">
    <name type="scientific">mine drainage metagenome</name>
    <dbReference type="NCBI Taxonomy" id="410659"/>
    <lineage>
        <taxon>unclassified sequences</taxon>
        <taxon>metagenomes</taxon>
        <taxon>ecological metagenomes</taxon>
    </lineage>
</organism>
<dbReference type="SUPFAM" id="SSF53800">
    <property type="entry name" value="Chelatase"/>
    <property type="match status" value="1"/>
</dbReference>
<dbReference type="EMBL" id="AUZX01006224">
    <property type="protein sequence ID" value="EQD64699.1"/>
    <property type="molecule type" value="Genomic_DNA"/>
</dbReference>
<reference evidence="1" key="2">
    <citation type="journal article" date="2014" name="ISME J.">
        <title>Microbial stratification in low pH oxic and suboxic macroscopic growths along an acid mine drainage.</title>
        <authorList>
            <person name="Mendez-Garcia C."/>
            <person name="Mesa V."/>
            <person name="Sprenger R.R."/>
            <person name="Richter M."/>
            <person name="Diez M.S."/>
            <person name="Solano J."/>
            <person name="Bargiela R."/>
            <person name="Golyshina O.V."/>
            <person name="Manteca A."/>
            <person name="Ramos J.L."/>
            <person name="Gallego J.R."/>
            <person name="Llorente I."/>
            <person name="Martins Dos Santos V.A."/>
            <person name="Jensen O.N."/>
            <person name="Pelaez A.I."/>
            <person name="Sanchez J."/>
            <person name="Ferrer M."/>
        </authorList>
    </citation>
    <scope>NUCLEOTIDE SEQUENCE</scope>
</reference>
<evidence type="ECO:0000313" key="1">
    <source>
        <dbReference type="EMBL" id="EQD64699.1"/>
    </source>
</evidence>
<dbReference type="AlphaFoldDB" id="T1CF77"/>
<dbReference type="Pfam" id="PF00762">
    <property type="entry name" value="Ferrochelatase"/>
    <property type="match status" value="1"/>
</dbReference>
<dbReference type="InterPro" id="IPR001015">
    <property type="entry name" value="Ferrochelatase"/>
</dbReference>
<protein>
    <submittedName>
        <fullName evidence="1">Ferrochelatase</fullName>
    </submittedName>
</protein>
<name>T1CF77_9ZZZZ</name>
<proteinExistence type="predicted"/>